<keyword evidence="7" id="KW-1185">Reference proteome</keyword>
<dbReference type="EMBL" id="JAUEPP010000009">
    <property type="protein sequence ID" value="KAK3334945.1"/>
    <property type="molecule type" value="Genomic_DNA"/>
</dbReference>
<dbReference type="PANTHER" id="PTHR23402:SF1">
    <property type="entry name" value="PYROGLUTAMYL-PEPTIDASE I"/>
    <property type="match status" value="1"/>
</dbReference>
<dbReference type="GO" id="GO:0006508">
    <property type="term" value="P:proteolysis"/>
    <property type="evidence" value="ECO:0007669"/>
    <property type="project" value="UniProtKB-KW"/>
</dbReference>
<evidence type="ECO:0000256" key="3">
    <source>
        <dbReference type="ARBA" id="ARBA00022801"/>
    </source>
</evidence>
<dbReference type="AlphaFoldDB" id="A0AAE0J1S4"/>
<reference evidence="6" key="1">
    <citation type="journal article" date="2023" name="Mol. Phylogenet. Evol.">
        <title>Genome-scale phylogeny and comparative genomics of the fungal order Sordariales.</title>
        <authorList>
            <person name="Hensen N."/>
            <person name="Bonometti L."/>
            <person name="Westerberg I."/>
            <person name="Brannstrom I.O."/>
            <person name="Guillou S."/>
            <person name="Cros-Aarteil S."/>
            <person name="Calhoun S."/>
            <person name="Haridas S."/>
            <person name="Kuo A."/>
            <person name="Mondo S."/>
            <person name="Pangilinan J."/>
            <person name="Riley R."/>
            <person name="LaButti K."/>
            <person name="Andreopoulos B."/>
            <person name="Lipzen A."/>
            <person name="Chen C."/>
            <person name="Yan M."/>
            <person name="Daum C."/>
            <person name="Ng V."/>
            <person name="Clum A."/>
            <person name="Steindorff A."/>
            <person name="Ohm R.A."/>
            <person name="Martin F."/>
            <person name="Silar P."/>
            <person name="Natvig D.O."/>
            <person name="Lalanne C."/>
            <person name="Gautier V."/>
            <person name="Ament-Velasquez S.L."/>
            <person name="Kruys A."/>
            <person name="Hutchinson M.I."/>
            <person name="Powell A.J."/>
            <person name="Barry K."/>
            <person name="Miller A.N."/>
            <person name="Grigoriev I.V."/>
            <person name="Debuchy R."/>
            <person name="Gladieux P."/>
            <person name="Hiltunen Thoren M."/>
            <person name="Johannesson H."/>
        </authorList>
    </citation>
    <scope>NUCLEOTIDE SEQUENCE</scope>
    <source>
        <strain evidence="6">CBS 560.94</strain>
    </source>
</reference>
<feature type="compositionally biased region" description="Basic and acidic residues" evidence="5">
    <location>
        <begin position="239"/>
        <end position="263"/>
    </location>
</feature>
<evidence type="ECO:0000256" key="4">
    <source>
        <dbReference type="ARBA" id="ARBA00022807"/>
    </source>
</evidence>
<sequence>MGSNNAYGGEEEINVLITGFGPFKQEYPLNPSWEIASRLPAVLPPLRAKQPSTQKPPLIPRVNLHVHPEPIHVSYKTVRELVPKLWAPNFADSSSTSSSSSNPLPPTPTPTAAEATTSSEAPFSEQDAAAAAANEEPEKKPKYDFAIHIGMAGPQPRWAIERLAHRDGYALRDVDGEFLRDRENQLRDGDDWVWKGCPAELRTDLDLDVILEKWRGYCAPPGGLVVASGSGSGSEGGVEEGHGGKDGGKDGKDGGEGGKKEGGGKAKLWYGNDIKGGAKGEKLVISEDPGRYLCDFIYYSSLAELHKRKAEKRVVFLHVPCKLGKDGEYVRIGQELMLGLVRSVVEWLVDEKKRKGDLR</sequence>
<dbReference type="GO" id="GO:0008234">
    <property type="term" value="F:cysteine-type peptidase activity"/>
    <property type="evidence" value="ECO:0007669"/>
    <property type="project" value="UniProtKB-KW"/>
</dbReference>
<comment type="similarity">
    <text evidence="1">Belongs to the peptidase C15 family.</text>
</comment>
<feature type="compositionally biased region" description="Low complexity" evidence="5">
    <location>
        <begin position="91"/>
        <end position="102"/>
    </location>
</feature>
<dbReference type="InterPro" id="IPR016125">
    <property type="entry name" value="Peptidase_C15-like"/>
</dbReference>
<proteinExistence type="inferred from homology"/>
<dbReference type="SUPFAM" id="SSF53182">
    <property type="entry name" value="Pyrrolidone carboxyl peptidase (pyroglutamate aminopeptidase)"/>
    <property type="match status" value="1"/>
</dbReference>
<comment type="caution">
    <text evidence="6">The sequence shown here is derived from an EMBL/GenBank/DDBJ whole genome shotgun (WGS) entry which is preliminary data.</text>
</comment>
<dbReference type="InterPro" id="IPR036440">
    <property type="entry name" value="Peptidase_C15-like_sf"/>
</dbReference>
<feature type="region of interest" description="Disordered" evidence="5">
    <location>
        <begin position="91"/>
        <end position="139"/>
    </location>
</feature>
<dbReference type="RefSeq" id="XP_062677111.1">
    <property type="nucleotide sequence ID" value="XM_062828993.1"/>
</dbReference>
<keyword evidence="2" id="KW-0645">Protease</keyword>
<reference evidence="6" key="2">
    <citation type="submission" date="2023-06" db="EMBL/GenBank/DDBJ databases">
        <authorList>
            <consortium name="Lawrence Berkeley National Laboratory"/>
            <person name="Haridas S."/>
            <person name="Hensen N."/>
            <person name="Bonometti L."/>
            <person name="Westerberg I."/>
            <person name="Brannstrom I.O."/>
            <person name="Guillou S."/>
            <person name="Cros-Aarteil S."/>
            <person name="Calhoun S."/>
            <person name="Kuo A."/>
            <person name="Mondo S."/>
            <person name="Pangilinan J."/>
            <person name="Riley R."/>
            <person name="Labutti K."/>
            <person name="Andreopoulos B."/>
            <person name="Lipzen A."/>
            <person name="Chen C."/>
            <person name="Yanf M."/>
            <person name="Daum C."/>
            <person name="Ng V."/>
            <person name="Clum A."/>
            <person name="Steindorff A."/>
            <person name="Ohm R."/>
            <person name="Martin F."/>
            <person name="Silar P."/>
            <person name="Natvig D."/>
            <person name="Lalanne C."/>
            <person name="Gautier V."/>
            <person name="Ament-Velasquez S.L."/>
            <person name="Kruys A."/>
            <person name="Hutchinson M.I."/>
            <person name="Powell A.J."/>
            <person name="Barry K."/>
            <person name="Miller A.N."/>
            <person name="Grigoriev I.V."/>
            <person name="Debuchy R."/>
            <person name="Gladieux P."/>
            <person name="Thoren M.H."/>
            <person name="Johannesson H."/>
        </authorList>
    </citation>
    <scope>NUCLEOTIDE SEQUENCE</scope>
    <source>
        <strain evidence="6">CBS 560.94</strain>
    </source>
</reference>
<dbReference type="PANTHER" id="PTHR23402">
    <property type="entry name" value="PROTEASE FAMILY C15 PYROGLUTAMYL-PEPTIDASE I-RELATED"/>
    <property type="match status" value="1"/>
</dbReference>
<gene>
    <name evidence="6" type="ORF">B0H65DRAFT_534151</name>
</gene>
<accession>A0AAE0J1S4</accession>
<keyword evidence="3" id="KW-0378">Hydrolase</keyword>
<feature type="region of interest" description="Disordered" evidence="5">
    <location>
        <begin position="228"/>
        <end position="263"/>
    </location>
</feature>
<evidence type="ECO:0000313" key="6">
    <source>
        <dbReference type="EMBL" id="KAK3334945.1"/>
    </source>
</evidence>
<evidence type="ECO:0000256" key="2">
    <source>
        <dbReference type="ARBA" id="ARBA00022670"/>
    </source>
</evidence>
<evidence type="ECO:0000256" key="5">
    <source>
        <dbReference type="SAM" id="MobiDB-lite"/>
    </source>
</evidence>
<feature type="compositionally biased region" description="Low complexity" evidence="5">
    <location>
        <begin position="110"/>
        <end position="133"/>
    </location>
</feature>
<organism evidence="6 7">
    <name type="scientific">Neurospora tetraspora</name>
    <dbReference type="NCBI Taxonomy" id="94610"/>
    <lineage>
        <taxon>Eukaryota</taxon>
        <taxon>Fungi</taxon>
        <taxon>Dikarya</taxon>
        <taxon>Ascomycota</taxon>
        <taxon>Pezizomycotina</taxon>
        <taxon>Sordariomycetes</taxon>
        <taxon>Sordariomycetidae</taxon>
        <taxon>Sordariales</taxon>
        <taxon>Sordariaceae</taxon>
        <taxon>Neurospora</taxon>
    </lineage>
</organism>
<dbReference type="GeneID" id="87866147"/>
<keyword evidence="4" id="KW-0788">Thiol protease</keyword>
<name>A0AAE0J1S4_9PEZI</name>
<dbReference type="Gene3D" id="3.40.630.20">
    <property type="entry name" value="Peptidase C15, pyroglutamyl peptidase I-like"/>
    <property type="match status" value="1"/>
</dbReference>
<evidence type="ECO:0000313" key="7">
    <source>
        <dbReference type="Proteomes" id="UP001278500"/>
    </source>
</evidence>
<evidence type="ECO:0008006" key="8">
    <source>
        <dbReference type="Google" id="ProtNLM"/>
    </source>
</evidence>
<protein>
    <recommendedName>
        <fullName evidence="8">Peptidase C15, pyroglutamyl peptidase I-like protein</fullName>
    </recommendedName>
</protein>
<evidence type="ECO:0000256" key="1">
    <source>
        <dbReference type="ARBA" id="ARBA00006641"/>
    </source>
</evidence>
<dbReference type="Proteomes" id="UP001278500">
    <property type="component" value="Unassembled WGS sequence"/>
</dbReference>